<protein>
    <submittedName>
        <fullName evidence="2">WGS project CCBQ000000000 data, contig 00107</fullName>
    </submittedName>
</protein>
<comment type="caution">
    <text evidence="2">The sequence shown here is derived from an EMBL/GenBank/DDBJ whole genome shotgun (WGS) entry which is preliminary data.</text>
</comment>
<dbReference type="OrthoDB" id="4096107at2759"/>
<dbReference type="InterPro" id="IPR013268">
    <property type="entry name" value="UTP16"/>
</dbReference>
<feature type="region of interest" description="Disordered" evidence="1">
    <location>
        <begin position="97"/>
        <end position="129"/>
    </location>
</feature>
<reference evidence="2 3" key="1">
    <citation type="submission" date="2014-03" db="EMBL/GenBank/DDBJ databases">
        <title>The genome of Kluyveromyces dobzhanskii.</title>
        <authorList>
            <person name="Nystedt B."/>
            <person name="Astrom S."/>
        </authorList>
    </citation>
    <scope>NUCLEOTIDE SEQUENCE [LARGE SCALE GENOMIC DNA]</scope>
    <source>
        <strain evidence="2 3">CBS 2104</strain>
    </source>
</reference>
<evidence type="ECO:0000313" key="3">
    <source>
        <dbReference type="Proteomes" id="UP000031516"/>
    </source>
</evidence>
<feature type="compositionally biased region" description="Basic and acidic residues" evidence="1">
    <location>
        <begin position="108"/>
        <end position="129"/>
    </location>
</feature>
<dbReference type="Proteomes" id="UP000031516">
    <property type="component" value="Unassembled WGS sequence"/>
</dbReference>
<sequence>MGLKKIIGSGAAMVAKRHMKFDDDADDSFHTADEGNSTLDSVKPQQPDDLATSKSNNDSDSDSENDSDAPEEEGLSSGRDVVEKQIKEREAVLRMQEEVAKDKRRKNEKIFKQQQLEKKKKLAETAEEKQRREMLEFEKKLIAQQALNDDELEELPQEFFDNMDEESAIPISKATPKHTTFSAEELREEEQTLKEEIRKQKKRSLRDLRKTQIQKGPVTVNLLSSMKVSKTLAPKKEASIMKTKDKWLKRRSLKRK</sequence>
<keyword evidence="3" id="KW-1185">Reference proteome</keyword>
<organism evidence="2 3">
    <name type="scientific">Kluyveromyces dobzhanskii CBS 2104</name>
    <dbReference type="NCBI Taxonomy" id="1427455"/>
    <lineage>
        <taxon>Eukaryota</taxon>
        <taxon>Fungi</taxon>
        <taxon>Dikarya</taxon>
        <taxon>Ascomycota</taxon>
        <taxon>Saccharomycotina</taxon>
        <taxon>Saccharomycetes</taxon>
        <taxon>Saccharomycetales</taxon>
        <taxon>Saccharomycetaceae</taxon>
        <taxon>Kluyveromyces</taxon>
    </lineage>
</organism>
<feature type="region of interest" description="Disordered" evidence="1">
    <location>
        <begin position="167"/>
        <end position="210"/>
    </location>
</feature>
<evidence type="ECO:0000313" key="2">
    <source>
        <dbReference type="EMBL" id="CDO91868.1"/>
    </source>
</evidence>
<dbReference type="GO" id="GO:0006364">
    <property type="term" value="P:rRNA processing"/>
    <property type="evidence" value="ECO:0007669"/>
    <property type="project" value="InterPro"/>
</dbReference>
<feature type="region of interest" description="Disordered" evidence="1">
    <location>
        <begin position="22"/>
        <end position="83"/>
    </location>
</feature>
<dbReference type="Pfam" id="PF08297">
    <property type="entry name" value="U3_snoRNA_assoc"/>
    <property type="match status" value="1"/>
</dbReference>
<feature type="compositionally biased region" description="Polar residues" evidence="1">
    <location>
        <begin position="34"/>
        <end position="44"/>
    </location>
</feature>
<proteinExistence type="predicted"/>
<evidence type="ECO:0000256" key="1">
    <source>
        <dbReference type="SAM" id="MobiDB-lite"/>
    </source>
</evidence>
<feature type="compositionally biased region" description="Acidic residues" evidence="1">
    <location>
        <begin position="59"/>
        <end position="74"/>
    </location>
</feature>
<accession>A0A0A8KZ66</accession>
<dbReference type="EMBL" id="CCBQ010000004">
    <property type="protein sequence ID" value="CDO91868.1"/>
    <property type="molecule type" value="Genomic_DNA"/>
</dbReference>
<feature type="compositionally biased region" description="Basic and acidic residues" evidence="1">
    <location>
        <begin position="189"/>
        <end position="198"/>
    </location>
</feature>
<dbReference type="AlphaFoldDB" id="A0A0A8KZ66"/>
<gene>
    <name evidence="2" type="ORF">KLDO_g200</name>
</gene>
<dbReference type="GO" id="GO:0030515">
    <property type="term" value="F:snoRNA binding"/>
    <property type="evidence" value="ECO:0007669"/>
    <property type="project" value="InterPro"/>
</dbReference>
<name>A0A0A8KZ66_9SACH</name>